<keyword evidence="2" id="KW-0372">Hormone</keyword>
<feature type="chain" id="PRO_5043020954" evidence="5">
    <location>
        <begin position="26"/>
        <end position="102"/>
    </location>
</feature>
<keyword evidence="4" id="KW-1015">Disulfide bond</keyword>
<evidence type="ECO:0000256" key="3">
    <source>
        <dbReference type="ARBA" id="ARBA00022729"/>
    </source>
</evidence>
<dbReference type="EMBL" id="CP136893">
    <property type="protein sequence ID" value="WOL04183.1"/>
    <property type="molecule type" value="Genomic_DNA"/>
</dbReference>
<evidence type="ECO:0000256" key="1">
    <source>
        <dbReference type="ARBA" id="ARBA00009178"/>
    </source>
</evidence>
<evidence type="ECO:0000313" key="7">
    <source>
        <dbReference type="Proteomes" id="UP001327560"/>
    </source>
</evidence>
<dbReference type="PANTHER" id="PTHR33136">
    <property type="entry name" value="RAPID ALKALINIZATION FACTOR-LIKE"/>
    <property type="match status" value="1"/>
</dbReference>
<dbReference type="InterPro" id="IPR008801">
    <property type="entry name" value="RALF"/>
</dbReference>
<feature type="signal peptide" evidence="5">
    <location>
        <begin position="1"/>
        <end position="25"/>
    </location>
</feature>
<name>A0AAQ3QCM4_9LILI</name>
<accession>A0AAQ3QCM4</accession>
<dbReference type="AlphaFoldDB" id="A0AAQ3QCM4"/>
<organism evidence="6 7">
    <name type="scientific">Canna indica</name>
    <name type="common">Indian-shot</name>
    <dbReference type="NCBI Taxonomy" id="4628"/>
    <lineage>
        <taxon>Eukaryota</taxon>
        <taxon>Viridiplantae</taxon>
        <taxon>Streptophyta</taxon>
        <taxon>Embryophyta</taxon>
        <taxon>Tracheophyta</taxon>
        <taxon>Spermatophyta</taxon>
        <taxon>Magnoliopsida</taxon>
        <taxon>Liliopsida</taxon>
        <taxon>Zingiberales</taxon>
        <taxon>Cannaceae</taxon>
        <taxon>Canna</taxon>
    </lineage>
</organism>
<protein>
    <submittedName>
        <fullName evidence="6">Rapid alkalinization factor-like</fullName>
    </submittedName>
</protein>
<evidence type="ECO:0000256" key="2">
    <source>
        <dbReference type="ARBA" id="ARBA00022702"/>
    </source>
</evidence>
<keyword evidence="7" id="KW-1185">Reference proteome</keyword>
<dbReference type="Pfam" id="PF05498">
    <property type="entry name" value="RALF"/>
    <property type="match status" value="1"/>
</dbReference>
<proteinExistence type="inferred from homology"/>
<dbReference type="GO" id="GO:0019722">
    <property type="term" value="P:calcium-mediated signaling"/>
    <property type="evidence" value="ECO:0007669"/>
    <property type="project" value="TreeGrafter"/>
</dbReference>
<evidence type="ECO:0000256" key="5">
    <source>
        <dbReference type="SAM" id="SignalP"/>
    </source>
</evidence>
<dbReference type="GO" id="GO:0009506">
    <property type="term" value="C:plasmodesma"/>
    <property type="evidence" value="ECO:0007669"/>
    <property type="project" value="TreeGrafter"/>
</dbReference>
<dbReference type="PANTHER" id="PTHR33136:SF36">
    <property type="entry name" value="PROTEIN RALF-LIKE 31"/>
    <property type="match status" value="1"/>
</dbReference>
<keyword evidence="3 5" id="KW-0732">Signal</keyword>
<dbReference type="Proteomes" id="UP001327560">
    <property type="component" value="Chromosome 4"/>
</dbReference>
<gene>
    <name evidence="6" type="ORF">Cni_G12904</name>
</gene>
<evidence type="ECO:0000313" key="6">
    <source>
        <dbReference type="EMBL" id="WOL04183.1"/>
    </source>
</evidence>
<evidence type="ECO:0000256" key="4">
    <source>
        <dbReference type="ARBA" id="ARBA00023157"/>
    </source>
</evidence>
<comment type="similarity">
    <text evidence="1">Belongs to the plant rapid alkalinization factor (RALF) family.</text>
</comment>
<dbReference type="GO" id="GO:0005179">
    <property type="term" value="F:hormone activity"/>
    <property type="evidence" value="ECO:0007669"/>
    <property type="project" value="UniProtKB-KW"/>
</dbReference>
<reference evidence="6 7" key="1">
    <citation type="submission" date="2023-10" db="EMBL/GenBank/DDBJ databases">
        <title>Chromosome-scale genome assembly provides insights into flower coloration mechanisms of Canna indica.</title>
        <authorList>
            <person name="Li C."/>
        </authorList>
    </citation>
    <scope>NUCLEOTIDE SEQUENCE [LARGE SCALE GENOMIC DNA]</scope>
    <source>
        <tissue evidence="6">Flower</tissue>
    </source>
</reference>
<sequence length="102" mass="11477">MKKSFILLPLLLVLLQTFLLEKSTGRQGMVDMEIEMEMNSEENRRLLWAATKSKYISYGALRRDVVPCTKPGVPYYNCHSFPTASPYSRGCQIISGCRGGSP</sequence>